<dbReference type="GO" id="GO:0047570">
    <property type="term" value="F:3-oxoadipate enol-lactonase activity"/>
    <property type="evidence" value="ECO:0007669"/>
    <property type="project" value="UniProtKB-EC"/>
</dbReference>
<dbReference type="SUPFAM" id="SSF53474">
    <property type="entry name" value="alpha/beta-Hydrolases"/>
    <property type="match status" value="1"/>
</dbReference>
<dbReference type="PANTHER" id="PTHR43433">
    <property type="entry name" value="HYDROLASE, ALPHA/BETA FOLD FAMILY PROTEIN"/>
    <property type="match status" value="1"/>
</dbReference>
<keyword evidence="2" id="KW-0378">Hydrolase</keyword>
<dbReference type="Gene3D" id="3.40.50.1820">
    <property type="entry name" value="alpha/beta hydrolase"/>
    <property type="match status" value="1"/>
</dbReference>
<dbReference type="EMBL" id="FUKR01000028">
    <property type="protein sequence ID" value="SJN25831.1"/>
    <property type="molecule type" value="Genomic_DNA"/>
</dbReference>
<dbReference type="GO" id="GO:0004806">
    <property type="term" value="F:triacylglycerol lipase activity"/>
    <property type="evidence" value="ECO:0007669"/>
    <property type="project" value="TreeGrafter"/>
</dbReference>
<dbReference type="EC" id="3.1.1.24" evidence="2"/>
<dbReference type="AlphaFoldDB" id="A0A1R4J0Z3"/>
<feature type="domain" description="AB hydrolase-1" evidence="1">
    <location>
        <begin position="24"/>
        <end position="133"/>
    </location>
</feature>
<evidence type="ECO:0000313" key="2">
    <source>
        <dbReference type="EMBL" id="SJN25831.1"/>
    </source>
</evidence>
<dbReference type="PRINTS" id="PR00111">
    <property type="entry name" value="ABHYDROLASE"/>
</dbReference>
<dbReference type="InterPro" id="IPR050471">
    <property type="entry name" value="AB_hydrolase"/>
</dbReference>
<protein>
    <submittedName>
        <fullName evidence="2">Beta-ketoadipate enol-lactone hydrolase</fullName>
        <ecNumber evidence="2">3.1.1.24</ecNumber>
    </submittedName>
</protein>
<gene>
    <name evidence="2" type="ORF">FM119_04805</name>
</gene>
<dbReference type="Proteomes" id="UP000196778">
    <property type="component" value="Unassembled WGS sequence"/>
</dbReference>
<reference evidence="3" key="1">
    <citation type="submission" date="2017-02" db="EMBL/GenBank/DDBJ databases">
        <authorList>
            <person name="Dridi B."/>
        </authorList>
    </citation>
    <scope>NUCLEOTIDE SEQUENCE [LARGE SCALE GENOMIC DNA]</scope>
    <source>
        <strain evidence="3">EB411</strain>
    </source>
</reference>
<dbReference type="PANTHER" id="PTHR43433:SF5">
    <property type="entry name" value="AB HYDROLASE-1 DOMAIN-CONTAINING PROTEIN"/>
    <property type="match status" value="1"/>
</dbReference>
<dbReference type="Pfam" id="PF00561">
    <property type="entry name" value="Abhydrolase_1"/>
    <property type="match status" value="1"/>
</dbReference>
<evidence type="ECO:0000259" key="1">
    <source>
        <dbReference type="Pfam" id="PF00561"/>
    </source>
</evidence>
<sequence length="273" mass="29180">MIDMPSLPIGGARISYEIDGDTGPLVVQLHGLTSSRERDALLGLDMGRALRGHRVLRVDARGHGQSTGTPREADYGWDALARDLLALLDDVAPGERVHGVGPSMGTGTLLHAAVADPARFASLTLVTPPTAWKRRRGQRDVYRAHAELVEAQGSAALRVADRAAPVPPAMAFAPDTVLSIPEPLLPTVLRGAAATDLPRKSQIRGITVPTLILAWTKDRTHPMKTARRLAELVEDSTLVVARTPYGVMAWPALFAEHVTMSEARAADTAARIG</sequence>
<proteinExistence type="predicted"/>
<keyword evidence="3" id="KW-1185">Reference proteome</keyword>
<accession>A0A1R4J0Z3</accession>
<evidence type="ECO:0000313" key="3">
    <source>
        <dbReference type="Proteomes" id="UP000196778"/>
    </source>
</evidence>
<dbReference type="GO" id="GO:0046503">
    <property type="term" value="P:glycerolipid catabolic process"/>
    <property type="evidence" value="ECO:0007669"/>
    <property type="project" value="TreeGrafter"/>
</dbReference>
<organism evidence="2 3">
    <name type="scientific">Mycetocola reblochoni REB411</name>
    <dbReference type="NCBI Taxonomy" id="1255698"/>
    <lineage>
        <taxon>Bacteria</taxon>
        <taxon>Bacillati</taxon>
        <taxon>Actinomycetota</taxon>
        <taxon>Actinomycetes</taxon>
        <taxon>Micrococcales</taxon>
        <taxon>Microbacteriaceae</taxon>
        <taxon>Mycetocola</taxon>
    </lineage>
</organism>
<name>A0A1R4J0Z3_9MICO</name>
<dbReference type="InterPro" id="IPR000073">
    <property type="entry name" value="AB_hydrolase_1"/>
</dbReference>
<dbReference type="InterPro" id="IPR029058">
    <property type="entry name" value="AB_hydrolase_fold"/>
</dbReference>